<gene>
    <name evidence="1" type="ORF">JYK00_00190</name>
</gene>
<protein>
    <submittedName>
        <fullName evidence="1">DUF72 domain-containing protein</fullName>
    </submittedName>
</protein>
<dbReference type="InterPro" id="IPR002763">
    <property type="entry name" value="DUF72"/>
</dbReference>
<dbReference type="SUPFAM" id="SSF117396">
    <property type="entry name" value="TM1631-like"/>
    <property type="match status" value="1"/>
</dbReference>
<accession>A0ABX7S609</accession>
<dbReference type="PANTHER" id="PTHR30348">
    <property type="entry name" value="UNCHARACTERIZED PROTEIN YECE"/>
    <property type="match status" value="1"/>
</dbReference>
<keyword evidence="2" id="KW-1185">Reference proteome</keyword>
<name>A0ABX7S609_9BACT</name>
<dbReference type="EMBL" id="CP071446">
    <property type="protein sequence ID" value="QTA38007.1"/>
    <property type="molecule type" value="Genomic_DNA"/>
</dbReference>
<organism evidence="1 2">
    <name type="scientific">Thermosipho ferrireducens</name>
    <dbReference type="NCBI Taxonomy" id="2571116"/>
    <lineage>
        <taxon>Bacteria</taxon>
        <taxon>Thermotogati</taxon>
        <taxon>Thermotogota</taxon>
        <taxon>Thermotogae</taxon>
        <taxon>Thermotogales</taxon>
        <taxon>Fervidobacteriaceae</taxon>
        <taxon>Thermosipho</taxon>
    </lineage>
</organism>
<dbReference type="InterPro" id="IPR036520">
    <property type="entry name" value="UPF0759_sf"/>
</dbReference>
<dbReference type="Pfam" id="PF01904">
    <property type="entry name" value="DUF72"/>
    <property type="match status" value="1"/>
</dbReference>
<dbReference type="Gene3D" id="3.20.20.410">
    <property type="entry name" value="Protein of unknown function UPF0759"/>
    <property type="match status" value="1"/>
</dbReference>
<evidence type="ECO:0000313" key="1">
    <source>
        <dbReference type="EMBL" id="QTA38007.1"/>
    </source>
</evidence>
<dbReference type="RefSeq" id="WP_207566728.1">
    <property type="nucleotide sequence ID" value="NZ_CP071446.1"/>
</dbReference>
<proteinExistence type="predicted"/>
<reference evidence="1 2" key="1">
    <citation type="submission" date="2021-03" db="EMBL/GenBank/DDBJ databases">
        <title>Thermosipho ferrireducens sp.nov., an anaerobic thermophilic iron-reducing bacterium isolated from a deep-sea hydrothermal sulfide deposits.</title>
        <authorList>
            <person name="Zeng X."/>
            <person name="Chen Y."/>
            <person name="Shao Z."/>
        </authorList>
    </citation>
    <scope>NUCLEOTIDE SEQUENCE [LARGE SCALE GENOMIC DNA]</scope>
    <source>
        <strain evidence="1 2">JL129W03</strain>
    </source>
</reference>
<dbReference type="PANTHER" id="PTHR30348:SF4">
    <property type="entry name" value="DUF72 DOMAIN-CONTAINING PROTEIN"/>
    <property type="match status" value="1"/>
</dbReference>
<evidence type="ECO:0000313" key="2">
    <source>
        <dbReference type="Proteomes" id="UP000671862"/>
    </source>
</evidence>
<sequence>MLYIGTSGWSYEHWKNIFYPENLEKSEWLKYYSNHFNTVEVNATFYRLPFENIVKSWYRKTPKSFSFSIKGPRFITHKQKLKNISGHLEKFIKRVNFLNEKLKVILWQLPPSLKADELLLNEFIGLLPKHVKHTIEFRHPSWFTDNIFNLLKENNVSFCITDSSRYKGLWIKTTDFVYVRLHGPAKLYASEYGETLLKDFARKIREFNCKTYIYFNNDFNGYALKDAKMLIEILKKSNFYSV</sequence>
<dbReference type="Proteomes" id="UP000671862">
    <property type="component" value="Chromosome"/>
</dbReference>